<evidence type="ECO:0000313" key="4">
    <source>
        <dbReference type="Proteomes" id="UP001178507"/>
    </source>
</evidence>
<reference evidence="3" key="1">
    <citation type="submission" date="2023-08" db="EMBL/GenBank/DDBJ databases">
        <authorList>
            <person name="Chen Y."/>
            <person name="Shah S."/>
            <person name="Dougan E. K."/>
            <person name="Thang M."/>
            <person name="Chan C."/>
        </authorList>
    </citation>
    <scope>NUCLEOTIDE SEQUENCE</scope>
</reference>
<proteinExistence type="predicted"/>
<dbReference type="EMBL" id="CAUJNA010003372">
    <property type="protein sequence ID" value="CAJ1400453.1"/>
    <property type="molecule type" value="Genomic_DNA"/>
</dbReference>
<dbReference type="Pfam" id="PF08719">
    <property type="entry name" value="NADAR"/>
    <property type="match status" value="1"/>
</dbReference>
<organism evidence="3 4">
    <name type="scientific">Effrenium voratum</name>
    <dbReference type="NCBI Taxonomy" id="2562239"/>
    <lineage>
        <taxon>Eukaryota</taxon>
        <taxon>Sar</taxon>
        <taxon>Alveolata</taxon>
        <taxon>Dinophyceae</taxon>
        <taxon>Suessiales</taxon>
        <taxon>Symbiodiniaceae</taxon>
        <taxon>Effrenium</taxon>
    </lineage>
</organism>
<dbReference type="AlphaFoldDB" id="A0AA36J8K6"/>
<dbReference type="GO" id="GO:0046872">
    <property type="term" value="F:metal ion binding"/>
    <property type="evidence" value="ECO:0007669"/>
    <property type="project" value="UniProtKB-KW"/>
</dbReference>
<dbReference type="PANTHER" id="PTHR16222:SF28">
    <property type="entry name" value="ADP-RIBOSYLGLYCOHYDROLASE"/>
    <property type="match status" value="1"/>
</dbReference>
<evidence type="ECO:0000259" key="2">
    <source>
        <dbReference type="Pfam" id="PF08719"/>
    </source>
</evidence>
<protein>
    <recommendedName>
        <fullName evidence="2">NADAR domain-containing protein</fullName>
    </recommendedName>
</protein>
<comment type="caution">
    <text evidence="3">The sequence shown here is derived from an EMBL/GenBank/DDBJ whole genome shotgun (WGS) entry which is preliminary data.</text>
</comment>
<dbReference type="Gene3D" id="1.10.4080.10">
    <property type="entry name" value="ADP-ribosylation/Crystallin J1"/>
    <property type="match status" value="1"/>
</dbReference>
<keyword evidence="1" id="KW-0479">Metal-binding</keyword>
<feature type="binding site" evidence="1">
    <location>
        <position position="422"/>
    </location>
    <ligand>
        <name>Mg(2+)</name>
        <dbReference type="ChEBI" id="CHEBI:18420"/>
        <label>1</label>
    </ligand>
</feature>
<feature type="binding site" evidence="1">
    <location>
        <position position="646"/>
    </location>
    <ligand>
        <name>Mg(2+)</name>
        <dbReference type="ChEBI" id="CHEBI:18420"/>
        <label>1</label>
    </ligand>
</feature>
<dbReference type="Gene3D" id="1.10.357.40">
    <property type="entry name" value="YbiA-like"/>
    <property type="match status" value="1"/>
</dbReference>
<feature type="binding site" evidence="1">
    <location>
        <position position="423"/>
    </location>
    <ligand>
        <name>Mg(2+)</name>
        <dbReference type="ChEBI" id="CHEBI:18420"/>
        <label>1</label>
    </ligand>
</feature>
<feature type="binding site" evidence="1">
    <location>
        <position position="644"/>
    </location>
    <ligand>
        <name>Mg(2+)</name>
        <dbReference type="ChEBI" id="CHEBI:18420"/>
        <label>1</label>
    </ligand>
</feature>
<feature type="binding site" evidence="1">
    <location>
        <position position="647"/>
    </location>
    <ligand>
        <name>Mg(2+)</name>
        <dbReference type="ChEBI" id="CHEBI:18420"/>
        <label>1</label>
    </ligand>
</feature>
<dbReference type="PANTHER" id="PTHR16222">
    <property type="entry name" value="ADP-RIBOSYLGLYCOHYDROLASE"/>
    <property type="match status" value="1"/>
</dbReference>
<keyword evidence="4" id="KW-1185">Reference proteome</keyword>
<comment type="cofactor">
    <cofactor evidence="1">
        <name>Mg(2+)</name>
        <dbReference type="ChEBI" id="CHEBI:18420"/>
    </cofactor>
    <text evidence="1">Binds 2 magnesium ions per subunit.</text>
</comment>
<dbReference type="InterPro" id="IPR005502">
    <property type="entry name" value="Ribosyl_crysJ1"/>
</dbReference>
<dbReference type="InterPro" id="IPR036705">
    <property type="entry name" value="Ribosyl_crysJ1_sf"/>
</dbReference>
<sequence>MELDIFTAEGFEVLASFAPLGFWTHSEGLEGTRRWWPSAEHYFQAGKFWTWELQEQIRQAREPGIAKHLGRTLGPLRSDWDDVKRARLHRALLEKLWAHSAAREVLLSIPAGTRIVNGNTVDVFFGTGPDGSGLNVMGQELQALRSFFEEHQRRWEVPVEVAEIGEPFDPRSIFVDLTGVMPAETTALVSDVLGIDVEAIETVDFVYDGGFERAAVMDFQEASDMECFLAQNFEDCKLEVRLVQQAVVTLWNATEDSYLGRADVCHLCQSAAKIESRLREVLPLLRHADFKPRITVAIDGDPEQPLTNSILRLACVAAAKGGDVLINGYYTLPTRHVFSLAAPAAESPLVHCGSHTELSAVELASRIRGMIWGAALGDAVGLATEFMDRSEAAKAYPDGCLSPTSRIQDKHRKRWLPGDWTDDTDQLVLLLDAIVAGKGLFDPMSFSAGLKRWCASGFPELGDSAGLGVGQTVKSVLEHVAFDVAPEVAADAIWRQSGCSLAANGAIMRCAVASIGCFWDDQVVSFNAAASAAVTHADPRCASSCVCIALLLARVLMGCEMSSPAQRRELAVASALQSVGYLAGGDWDELLRHVNVEASGLRGLQLGGGGIGYTYKPLGAACWAFQHAEDFREAVQAIAMEAGDADSNATVAGALLGARLGYSALPAVWLSEMLPAQRDWLNAKIDTCLAMLGLS</sequence>
<dbReference type="InterPro" id="IPR050792">
    <property type="entry name" value="ADP-ribosylglycohydrolase"/>
</dbReference>
<feature type="binding site" evidence="1">
    <location>
        <position position="421"/>
    </location>
    <ligand>
        <name>Mg(2+)</name>
        <dbReference type="ChEBI" id="CHEBI:18420"/>
        <label>1</label>
    </ligand>
</feature>
<dbReference type="InterPro" id="IPR012816">
    <property type="entry name" value="NADAR"/>
</dbReference>
<accession>A0AA36J8K6</accession>
<dbReference type="SUPFAM" id="SSF143990">
    <property type="entry name" value="YbiA-like"/>
    <property type="match status" value="1"/>
</dbReference>
<gene>
    <name evidence="3" type="ORF">EVOR1521_LOCUS23788</name>
</gene>
<feature type="domain" description="NADAR" evidence="2">
    <location>
        <begin position="17"/>
        <end position="146"/>
    </location>
</feature>
<dbReference type="InterPro" id="IPR037238">
    <property type="entry name" value="YbiA-like_sf"/>
</dbReference>
<dbReference type="SUPFAM" id="SSF101478">
    <property type="entry name" value="ADP-ribosylglycohydrolase"/>
    <property type="match status" value="1"/>
</dbReference>
<evidence type="ECO:0000313" key="3">
    <source>
        <dbReference type="EMBL" id="CAJ1400453.1"/>
    </source>
</evidence>
<keyword evidence="1" id="KW-0460">Magnesium</keyword>
<dbReference type="Proteomes" id="UP001178507">
    <property type="component" value="Unassembled WGS sequence"/>
</dbReference>
<evidence type="ECO:0000256" key="1">
    <source>
        <dbReference type="PIRSR" id="PIRSR605502-1"/>
    </source>
</evidence>
<name>A0AA36J8K6_9DINO</name>
<dbReference type="CDD" id="cd15457">
    <property type="entry name" value="NADAR"/>
    <property type="match status" value="1"/>
</dbReference>
<dbReference type="Pfam" id="PF03747">
    <property type="entry name" value="ADP_ribosyl_GH"/>
    <property type="match status" value="1"/>
</dbReference>